<evidence type="ECO:0000256" key="1">
    <source>
        <dbReference type="ARBA" id="ARBA00022737"/>
    </source>
</evidence>
<dbReference type="EMBL" id="CAJFCJ010000008">
    <property type="protein sequence ID" value="CAD5118183.1"/>
    <property type="molecule type" value="Genomic_DNA"/>
</dbReference>
<dbReference type="FunFam" id="3.30.70.330:FF:000322">
    <property type="entry name" value="CUGBP Elav-like family member 2"/>
    <property type="match status" value="1"/>
</dbReference>
<dbReference type="InterPro" id="IPR000504">
    <property type="entry name" value="RRM_dom"/>
</dbReference>
<feature type="region of interest" description="Disordered" evidence="4">
    <location>
        <begin position="301"/>
        <end position="323"/>
    </location>
</feature>
<keyword evidence="1" id="KW-0677">Repeat</keyword>
<dbReference type="AlphaFoldDB" id="A0A7I8VPI4"/>
<evidence type="ECO:0000256" key="3">
    <source>
        <dbReference type="PROSITE-ProRule" id="PRU00176"/>
    </source>
</evidence>
<keyword evidence="7" id="KW-1185">Reference proteome</keyword>
<dbReference type="Proteomes" id="UP000549394">
    <property type="component" value="Unassembled WGS sequence"/>
</dbReference>
<evidence type="ECO:0000256" key="4">
    <source>
        <dbReference type="SAM" id="MobiDB-lite"/>
    </source>
</evidence>
<accession>A0A7I8VPI4</accession>
<sequence length="415" mass="45628">MTEPDSDAIKMFVGQIPRTMEESDLRQVLDEFGPIYQLSILRDKQTGSSKGCCFVTYYNRLSALSAQNALHNVRTLPGMAHPIQMKPADSEKRNIEERKLFVGMLSKQLNETDVRDIFQSFGQIEECTILREQSGCSKGCAFVTYSSRSSAAAAIRAMHHSQTMEGCRSPIVVKLADTQKDKDAKRTVQQPNPTAPQASIPGLNLNNVPPQYIQMLQQVLQTTGQQQPQQQSQQVNYLQQVISAASALAANPNLISNLAQLGLLGQVEAHQQNNLNSLIAQMVGSGSEAFTQAYSGVQQYNQQQSPPNCSPQTPVAANGSNRQTEGPNGANLFIYHLPPEFTDNDLLQTFSPFGNLISAKVFIDKATNLSKCFGFVSYDNPVSAHAAIQSMNGFQIGTKRLKVQLKRPKNDAKPY</sequence>
<reference evidence="6 7" key="1">
    <citation type="submission" date="2020-08" db="EMBL/GenBank/DDBJ databases">
        <authorList>
            <person name="Hejnol A."/>
        </authorList>
    </citation>
    <scope>NUCLEOTIDE SEQUENCE [LARGE SCALE GENOMIC DNA]</scope>
</reference>
<feature type="compositionally biased region" description="Polar residues" evidence="4">
    <location>
        <begin position="187"/>
        <end position="197"/>
    </location>
</feature>
<comment type="caution">
    <text evidence="6">The sequence shown here is derived from an EMBL/GenBank/DDBJ whole genome shotgun (WGS) entry which is preliminary data.</text>
</comment>
<keyword evidence="2 3" id="KW-0694">RNA-binding</keyword>
<dbReference type="SMART" id="SM00360">
    <property type="entry name" value="RRM"/>
    <property type="match status" value="3"/>
</dbReference>
<gene>
    <name evidence="6" type="ORF">DGYR_LOCUS6604</name>
</gene>
<dbReference type="OrthoDB" id="267048at2759"/>
<organism evidence="6 7">
    <name type="scientific">Dimorphilus gyrociliatus</name>
    <dbReference type="NCBI Taxonomy" id="2664684"/>
    <lineage>
        <taxon>Eukaryota</taxon>
        <taxon>Metazoa</taxon>
        <taxon>Spiralia</taxon>
        <taxon>Lophotrochozoa</taxon>
        <taxon>Annelida</taxon>
        <taxon>Polychaeta</taxon>
        <taxon>Polychaeta incertae sedis</taxon>
        <taxon>Dinophilidae</taxon>
        <taxon>Dimorphilus</taxon>
    </lineage>
</organism>
<feature type="domain" description="RRM" evidence="5">
    <location>
        <begin position="98"/>
        <end position="178"/>
    </location>
</feature>
<dbReference type="InterPro" id="IPR012677">
    <property type="entry name" value="Nucleotide-bd_a/b_plait_sf"/>
</dbReference>
<dbReference type="FunFam" id="3.30.70.330:FF:000013">
    <property type="entry name" value="CUGBP Elav-like family member 1 isoform 2"/>
    <property type="match status" value="1"/>
</dbReference>
<name>A0A7I8VPI4_9ANNE</name>
<dbReference type="GO" id="GO:0003723">
    <property type="term" value="F:RNA binding"/>
    <property type="evidence" value="ECO:0007669"/>
    <property type="project" value="UniProtKB-UniRule"/>
</dbReference>
<evidence type="ECO:0000313" key="6">
    <source>
        <dbReference type="EMBL" id="CAD5118183.1"/>
    </source>
</evidence>
<evidence type="ECO:0000256" key="2">
    <source>
        <dbReference type="ARBA" id="ARBA00022884"/>
    </source>
</evidence>
<evidence type="ECO:0000259" key="5">
    <source>
        <dbReference type="PROSITE" id="PS50102"/>
    </source>
</evidence>
<protein>
    <recommendedName>
        <fullName evidence="5">RRM domain-containing protein</fullName>
    </recommendedName>
</protein>
<dbReference type="InterPro" id="IPR035979">
    <property type="entry name" value="RBD_domain_sf"/>
</dbReference>
<proteinExistence type="predicted"/>
<dbReference type="PANTHER" id="PTHR24012">
    <property type="entry name" value="RNA BINDING PROTEIN"/>
    <property type="match status" value="1"/>
</dbReference>
<feature type="domain" description="RRM" evidence="5">
    <location>
        <begin position="9"/>
        <end position="90"/>
    </location>
</feature>
<feature type="domain" description="RRM" evidence="5">
    <location>
        <begin position="330"/>
        <end position="408"/>
    </location>
</feature>
<dbReference type="Pfam" id="PF00076">
    <property type="entry name" value="RRM_1"/>
    <property type="match status" value="3"/>
</dbReference>
<feature type="compositionally biased region" description="Low complexity" evidence="4">
    <location>
        <begin position="301"/>
        <end position="314"/>
    </location>
</feature>
<dbReference type="Gene3D" id="3.30.70.330">
    <property type="match status" value="3"/>
</dbReference>
<dbReference type="FunFam" id="3.30.70.330:FF:000016">
    <property type="entry name" value="CUGBP Elav-like family member 1 isoform 2"/>
    <property type="match status" value="1"/>
</dbReference>
<evidence type="ECO:0000313" key="7">
    <source>
        <dbReference type="Proteomes" id="UP000549394"/>
    </source>
</evidence>
<dbReference type="PROSITE" id="PS50102">
    <property type="entry name" value="RRM"/>
    <property type="match status" value="3"/>
</dbReference>
<dbReference type="SUPFAM" id="SSF54928">
    <property type="entry name" value="RNA-binding domain, RBD"/>
    <property type="match status" value="2"/>
</dbReference>
<feature type="region of interest" description="Disordered" evidence="4">
    <location>
        <begin position="182"/>
        <end position="203"/>
    </location>
</feature>